<sequence>MPINRNPTPTTKIHEYYIYLKAQLRISLHNELNRSAHFPDSSSIHFKLRLYTSSEKGHVKTRLPHDPEPQMTLAAFCLRSRSPISRCGKHKRDLSTFHVKKGI</sequence>
<proteinExistence type="predicted"/>
<dbReference type="AlphaFoldDB" id="A0A1M3TPJ9"/>
<evidence type="ECO:0000313" key="1">
    <source>
        <dbReference type="EMBL" id="OJZ88798.1"/>
    </source>
</evidence>
<accession>A0A1M3TPJ9</accession>
<dbReference type="EMBL" id="KV878239">
    <property type="protein sequence ID" value="OJZ88798.1"/>
    <property type="molecule type" value="Genomic_DNA"/>
</dbReference>
<dbReference type="VEuPathDB" id="FungiDB:ASPFODRAFT_44525"/>
<evidence type="ECO:0000313" key="2">
    <source>
        <dbReference type="Proteomes" id="UP000184063"/>
    </source>
</evidence>
<dbReference type="Proteomes" id="UP000184063">
    <property type="component" value="Unassembled WGS sequence"/>
</dbReference>
<gene>
    <name evidence="1" type="ORF">ASPFODRAFT_44525</name>
</gene>
<organism evidence="1 2">
    <name type="scientific">Aspergillus luchuensis (strain CBS 106.47)</name>
    <dbReference type="NCBI Taxonomy" id="1137211"/>
    <lineage>
        <taxon>Eukaryota</taxon>
        <taxon>Fungi</taxon>
        <taxon>Dikarya</taxon>
        <taxon>Ascomycota</taxon>
        <taxon>Pezizomycotina</taxon>
        <taxon>Eurotiomycetes</taxon>
        <taxon>Eurotiomycetidae</taxon>
        <taxon>Eurotiales</taxon>
        <taxon>Aspergillaceae</taxon>
        <taxon>Aspergillus</taxon>
        <taxon>Aspergillus subgen. Circumdati</taxon>
    </lineage>
</organism>
<name>A0A1M3TPJ9_ASPLC</name>
<protein>
    <submittedName>
        <fullName evidence="1">Uncharacterized protein</fullName>
    </submittedName>
</protein>
<reference evidence="2" key="1">
    <citation type="journal article" date="2017" name="Genome Biol.">
        <title>Comparative genomics reveals high biological diversity and specific adaptations in the industrially and medically important fungal genus Aspergillus.</title>
        <authorList>
            <person name="de Vries R.P."/>
            <person name="Riley R."/>
            <person name="Wiebenga A."/>
            <person name="Aguilar-Osorio G."/>
            <person name="Amillis S."/>
            <person name="Uchima C.A."/>
            <person name="Anderluh G."/>
            <person name="Asadollahi M."/>
            <person name="Askin M."/>
            <person name="Barry K."/>
            <person name="Battaglia E."/>
            <person name="Bayram O."/>
            <person name="Benocci T."/>
            <person name="Braus-Stromeyer S.A."/>
            <person name="Caldana C."/>
            <person name="Canovas D."/>
            <person name="Cerqueira G.C."/>
            <person name="Chen F."/>
            <person name="Chen W."/>
            <person name="Choi C."/>
            <person name="Clum A."/>
            <person name="Dos Santos R.A."/>
            <person name="Damasio A.R."/>
            <person name="Diallinas G."/>
            <person name="Emri T."/>
            <person name="Fekete E."/>
            <person name="Flipphi M."/>
            <person name="Freyberg S."/>
            <person name="Gallo A."/>
            <person name="Gournas C."/>
            <person name="Habgood R."/>
            <person name="Hainaut M."/>
            <person name="Harispe M.L."/>
            <person name="Henrissat B."/>
            <person name="Hilden K.S."/>
            <person name="Hope R."/>
            <person name="Hossain A."/>
            <person name="Karabika E."/>
            <person name="Karaffa L."/>
            <person name="Karanyi Z."/>
            <person name="Krasevec N."/>
            <person name="Kuo A."/>
            <person name="Kusch H."/>
            <person name="LaButti K."/>
            <person name="Lagendijk E.L."/>
            <person name="Lapidus A."/>
            <person name="Levasseur A."/>
            <person name="Lindquist E."/>
            <person name="Lipzen A."/>
            <person name="Logrieco A.F."/>
            <person name="MacCabe A."/>
            <person name="Maekelae M.R."/>
            <person name="Malavazi I."/>
            <person name="Melin P."/>
            <person name="Meyer V."/>
            <person name="Mielnichuk N."/>
            <person name="Miskei M."/>
            <person name="Molnar A.P."/>
            <person name="Mule G."/>
            <person name="Ngan C.Y."/>
            <person name="Orejas M."/>
            <person name="Orosz E."/>
            <person name="Ouedraogo J.P."/>
            <person name="Overkamp K.M."/>
            <person name="Park H.-S."/>
            <person name="Perrone G."/>
            <person name="Piumi F."/>
            <person name="Punt P.J."/>
            <person name="Ram A.F."/>
            <person name="Ramon A."/>
            <person name="Rauscher S."/>
            <person name="Record E."/>
            <person name="Riano-Pachon D.M."/>
            <person name="Robert V."/>
            <person name="Roehrig J."/>
            <person name="Ruller R."/>
            <person name="Salamov A."/>
            <person name="Salih N.S."/>
            <person name="Samson R.A."/>
            <person name="Sandor E."/>
            <person name="Sanguinetti M."/>
            <person name="Schuetze T."/>
            <person name="Sepcic K."/>
            <person name="Shelest E."/>
            <person name="Sherlock G."/>
            <person name="Sophianopoulou V."/>
            <person name="Squina F.M."/>
            <person name="Sun H."/>
            <person name="Susca A."/>
            <person name="Todd R.B."/>
            <person name="Tsang A."/>
            <person name="Unkles S.E."/>
            <person name="van de Wiele N."/>
            <person name="van Rossen-Uffink D."/>
            <person name="Oliveira J.V."/>
            <person name="Vesth T.C."/>
            <person name="Visser J."/>
            <person name="Yu J.-H."/>
            <person name="Zhou M."/>
            <person name="Andersen M.R."/>
            <person name="Archer D.B."/>
            <person name="Baker S.E."/>
            <person name="Benoit I."/>
            <person name="Brakhage A.A."/>
            <person name="Braus G.H."/>
            <person name="Fischer R."/>
            <person name="Frisvad J.C."/>
            <person name="Goldman G.H."/>
            <person name="Houbraken J."/>
            <person name="Oakley B."/>
            <person name="Pocsi I."/>
            <person name="Scazzocchio C."/>
            <person name="Seiboth B."/>
            <person name="vanKuyk P.A."/>
            <person name="Wortman J."/>
            <person name="Dyer P.S."/>
            <person name="Grigoriev I.V."/>
        </authorList>
    </citation>
    <scope>NUCLEOTIDE SEQUENCE [LARGE SCALE GENOMIC DNA]</scope>
    <source>
        <strain evidence="2">CBS 106.47</strain>
    </source>
</reference>